<keyword evidence="2" id="KW-0175">Coiled coil</keyword>
<feature type="chain" id="PRO_5045788949" evidence="3">
    <location>
        <begin position="20"/>
        <end position="140"/>
    </location>
</feature>
<evidence type="ECO:0000256" key="3">
    <source>
        <dbReference type="SAM" id="SignalP"/>
    </source>
</evidence>
<feature type="coiled-coil region" evidence="2">
    <location>
        <begin position="39"/>
        <end position="73"/>
    </location>
</feature>
<feature type="signal peptide" evidence="3">
    <location>
        <begin position="1"/>
        <end position="19"/>
    </location>
</feature>
<comment type="similarity">
    <text evidence="1">Belongs to the mite group 5 allergen family.</text>
</comment>
<dbReference type="Gene3D" id="1.20.58.970">
    <property type="match status" value="1"/>
</dbReference>
<reference evidence="4 5" key="1">
    <citation type="journal article" date="2018" name="J. Allergy Clin. Immunol.">
        <title>High-quality assembly of Dermatophagoides pteronyssinus genome and transcriptome reveals a wide range of novel allergens.</title>
        <authorList>
            <person name="Liu X.Y."/>
            <person name="Yang K.Y."/>
            <person name="Wang M.Q."/>
            <person name="Kwok J.S."/>
            <person name="Zeng X."/>
            <person name="Yang Z."/>
            <person name="Xiao X.J."/>
            <person name="Lau C.P."/>
            <person name="Li Y."/>
            <person name="Huang Z.M."/>
            <person name="Ba J.G."/>
            <person name="Yim A.K."/>
            <person name="Ouyang C.Y."/>
            <person name="Ngai S.M."/>
            <person name="Chan T.F."/>
            <person name="Leung E.L."/>
            <person name="Liu L."/>
            <person name="Liu Z.G."/>
            <person name="Tsui S.K."/>
        </authorList>
    </citation>
    <scope>NUCLEOTIDE SEQUENCE [LARGE SCALE GENOMIC DNA]</scope>
    <source>
        <strain evidence="4">Derp</strain>
    </source>
</reference>
<keyword evidence="3" id="KW-0732">Signal</keyword>
<dbReference type="Pfam" id="PF11642">
    <property type="entry name" value="Blo-t-5"/>
    <property type="match status" value="1"/>
</dbReference>
<dbReference type="Proteomes" id="UP000887458">
    <property type="component" value="Unassembled WGS sequence"/>
</dbReference>
<reference evidence="4 5" key="2">
    <citation type="journal article" date="2022" name="Mol. Biol. Evol.">
        <title>Comparative Genomics Reveals Insights into the Divergent Evolution of Astigmatic Mites and Household Pest Adaptations.</title>
        <authorList>
            <person name="Xiong Q."/>
            <person name="Wan A.T."/>
            <person name="Liu X."/>
            <person name="Fung C.S."/>
            <person name="Xiao X."/>
            <person name="Malainual N."/>
            <person name="Hou J."/>
            <person name="Wang L."/>
            <person name="Wang M."/>
            <person name="Yang K.Y."/>
            <person name="Cui Y."/>
            <person name="Leung E.L."/>
            <person name="Nong W."/>
            <person name="Shin S.K."/>
            <person name="Au S.W."/>
            <person name="Jeong K.Y."/>
            <person name="Chew F.T."/>
            <person name="Hui J.H."/>
            <person name="Leung T.F."/>
            <person name="Tungtrongchitr A."/>
            <person name="Zhong N."/>
            <person name="Liu Z."/>
            <person name="Tsui S.K."/>
        </authorList>
    </citation>
    <scope>NUCLEOTIDE SEQUENCE [LARGE SCALE GENOMIC DNA]</scope>
    <source>
        <strain evidence="4">Derp</strain>
    </source>
</reference>
<evidence type="ECO:0000256" key="2">
    <source>
        <dbReference type="SAM" id="Coils"/>
    </source>
</evidence>
<keyword evidence="5" id="KW-1185">Reference proteome</keyword>
<evidence type="ECO:0000313" key="5">
    <source>
        <dbReference type="Proteomes" id="UP000887458"/>
    </source>
</evidence>
<evidence type="ECO:0000313" key="4">
    <source>
        <dbReference type="EMBL" id="KAH9422706.1"/>
    </source>
</evidence>
<name>A0ABQ8JJE6_DERPT</name>
<dbReference type="EMBL" id="NJHN03000036">
    <property type="protein sequence ID" value="KAH9422706.1"/>
    <property type="molecule type" value="Genomic_DNA"/>
</dbReference>
<sequence length="140" mass="16517">MKFIITVFAAIVMAAAVSGFIVGDKKEDEWRMAFDRLMMEELETKIDQVEKGLLHLSEQYKELEKTKSKELKEQILRELTIGENFMKGALKFFEMEAKRTDLNMFERYNYEFALESIKLLIKKLDELAKKVKAVNPDEYY</sequence>
<evidence type="ECO:0000256" key="1">
    <source>
        <dbReference type="ARBA" id="ARBA00010710"/>
    </source>
</evidence>
<gene>
    <name evidence="4" type="ORF">DERP_003383</name>
</gene>
<protein>
    <submittedName>
        <fullName evidence="4">Uncharacterized protein</fullName>
    </submittedName>
</protein>
<dbReference type="InterPro" id="IPR020306">
    <property type="entry name" value="Mite_allergen_group-5/21"/>
</dbReference>
<accession>A0ABQ8JJE6</accession>
<organism evidence="4 5">
    <name type="scientific">Dermatophagoides pteronyssinus</name>
    <name type="common">European house dust mite</name>
    <dbReference type="NCBI Taxonomy" id="6956"/>
    <lineage>
        <taxon>Eukaryota</taxon>
        <taxon>Metazoa</taxon>
        <taxon>Ecdysozoa</taxon>
        <taxon>Arthropoda</taxon>
        <taxon>Chelicerata</taxon>
        <taxon>Arachnida</taxon>
        <taxon>Acari</taxon>
        <taxon>Acariformes</taxon>
        <taxon>Sarcoptiformes</taxon>
        <taxon>Astigmata</taxon>
        <taxon>Psoroptidia</taxon>
        <taxon>Analgoidea</taxon>
        <taxon>Pyroglyphidae</taxon>
        <taxon>Dermatophagoidinae</taxon>
        <taxon>Dermatophagoides</taxon>
    </lineage>
</organism>
<proteinExistence type="inferred from homology"/>
<dbReference type="InterPro" id="IPR038455">
    <property type="entry name" value="Mite_allergen_group-5/21_sf"/>
</dbReference>
<comment type="caution">
    <text evidence="4">The sequence shown here is derived from an EMBL/GenBank/DDBJ whole genome shotgun (WGS) entry which is preliminary data.</text>
</comment>